<evidence type="ECO:0000313" key="2">
    <source>
        <dbReference type="EMBL" id="MBB3938109.1"/>
    </source>
</evidence>
<sequence length="163" mass="17996">MSIEPHHDFISQFLGKPPASLGQGTSIKAPAEDVVDSGLARIHTKWGDAAVAGFQAVPDLLFKHQKTLGITATEMVVLLNVLMHWWYATKKPFPRPTTIATRMGIAVRTVQRAISRLEEIGLLKRVKTEEGTTILDPDPLVDKLSVFAKTDRDFLARRAQKAA</sequence>
<dbReference type="Gene3D" id="1.10.10.10">
    <property type="entry name" value="Winged helix-like DNA-binding domain superfamily/Winged helix DNA-binding domain"/>
    <property type="match status" value="1"/>
</dbReference>
<dbReference type="AlphaFoldDB" id="A0A7W6BXX4"/>
<dbReference type="SUPFAM" id="SSF46785">
    <property type="entry name" value="Winged helix' DNA-binding domain"/>
    <property type="match status" value="1"/>
</dbReference>
<reference evidence="2 3" key="1">
    <citation type="submission" date="2020-08" db="EMBL/GenBank/DDBJ databases">
        <title>Genomic Encyclopedia of Type Strains, Phase IV (KMG-IV): sequencing the most valuable type-strain genomes for metagenomic binning, comparative biology and taxonomic classification.</title>
        <authorList>
            <person name="Goeker M."/>
        </authorList>
    </citation>
    <scope>NUCLEOTIDE SEQUENCE [LARGE SCALE GENOMIC DNA]</scope>
    <source>
        <strain evidence="2 3">DSM 25024</strain>
    </source>
</reference>
<dbReference type="InterPro" id="IPR036390">
    <property type="entry name" value="WH_DNA-bd_sf"/>
</dbReference>
<gene>
    <name evidence="2" type="ORF">GGR05_004279</name>
</gene>
<name>A0A7W6BXX4_9HYPH</name>
<dbReference type="Pfam" id="PF21984">
    <property type="entry name" value="DnaD_N"/>
    <property type="match status" value="1"/>
</dbReference>
<keyword evidence="3" id="KW-1185">Reference proteome</keyword>
<evidence type="ECO:0000259" key="1">
    <source>
        <dbReference type="Pfam" id="PF21984"/>
    </source>
</evidence>
<dbReference type="RefSeq" id="WP_139224730.1">
    <property type="nucleotide sequence ID" value="NZ_FOOA01000028.1"/>
</dbReference>
<accession>A0A7W6BXX4</accession>
<protein>
    <submittedName>
        <fullName evidence="2">DNA replication protein DnaD</fullName>
    </submittedName>
</protein>
<organism evidence="2 3">
    <name type="scientific">Aureimonas phyllosphaerae</name>
    <dbReference type="NCBI Taxonomy" id="1166078"/>
    <lineage>
        <taxon>Bacteria</taxon>
        <taxon>Pseudomonadati</taxon>
        <taxon>Pseudomonadota</taxon>
        <taxon>Alphaproteobacteria</taxon>
        <taxon>Hyphomicrobiales</taxon>
        <taxon>Aurantimonadaceae</taxon>
        <taxon>Aureimonas</taxon>
    </lineage>
</organism>
<feature type="domain" description="DnaD N-terminal" evidence="1">
    <location>
        <begin position="57"/>
        <end position="134"/>
    </location>
</feature>
<dbReference type="InterPro" id="IPR036388">
    <property type="entry name" value="WH-like_DNA-bd_sf"/>
</dbReference>
<proteinExistence type="predicted"/>
<comment type="caution">
    <text evidence="2">The sequence shown here is derived from an EMBL/GenBank/DDBJ whole genome shotgun (WGS) entry which is preliminary data.</text>
</comment>
<dbReference type="InterPro" id="IPR053843">
    <property type="entry name" value="DnaD_N"/>
</dbReference>
<evidence type="ECO:0000313" key="3">
    <source>
        <dbReference type="Proteomes" id="UP000531216"/>
    </source>
</evidence>
<dbReference type="Proteomes" id="UP000531216">
    <property type="component" value="Unassembled WGS sequence"/>
</dbReference>
<dbReference type="OrthoDB" id="7351634at2"/>
<dbReference type="EMBL" id="JACIDO010000017">
    <property type="protein sequence ID" value="MBB3938109.1"/>
    <property type="molecule type" value="Genomic_DNA"/>
</dbReference>